<dbReference type="InterPro" id="IPR011009">
    <property type="entry name" value="Kinase-like_dom_sf"/>
</dbReference>
<protein>
    <recommendedName>
        <fullName evidence="3">Aminoglycoside phosphotransferase domain-containing protein</fullName>
    </recommendedName>
</protein>
<reference evidence="1 2" key="1">
    <citation type="journal article" date="2006" name="J. Bacteriol.">
        <title>The genome sequence of the obligately chemolithoautotrophic, facultatively anaerobic bacterium Thiobacillus denitrificans.</title>
        <authorList>
            <person name="Beller H.R."/>
            <person name="Chain P.S."/>
            <person name="Letain T.E."/>
            <person name="Chakicherla A."/>
            <person name="Larimer F.W."/>
            <person name="Richardson P.M."/>
            <person name="Coleman M.A."/>
            <person name="Wood A.P."/>
            <person name="Kelly D.P."/>
        </authorList>
    </citation>
    <scope>NUCLEOTIDE SEQUENCE [LARGE SCALE GENOMIC DNA]</scope>
    <source>
        <strain evidence="1 2">ATCC 25259</strain>
    </source>
</reference>
<dbReference type="Proteomes" id="UP000008291">
    <property type="component" value="Chromosome"/>
</dbReference>
<evidence type="ECO:0008006" key="3">
    <source>
        <dbReference type="Google" id="ProtNLM"/>
    </source>
</evidence>
<sequence length="345" mass="38959">MLVSAHRPLPSFADKVGFLRDAAHYPAPTRRVVTVETHVSWVFLTDSFAYKLKKPVRCSYLDFSTLEARRRDCDEEVRLNRRLAASVYLGVLPLVWHREGGLGLGGEGETVEWLVKMRRLPASRMLDSLIRERAVSEAQMRQLARLLAAFYAGIVPEPMGAARYRARLAQQIAEPLHELGDVDFGVPHARAVGVADAQAEFVRREAALLDERVARGRIVEGHGDLRPEHVCLLADPVVIDCVEFKRDFRILDPLDELGYLALECERLGMAEIGPWLLIGYAEASGDTWPAPLLHFYQSCRAMLRAKLAVWHLKDDDGRHPPARWPALAHDYLELAERHIARATLR</sequence>
<proteinExistence type="predicted"/>
<dbReference type="OrthoDB" id="9810277at2"/>
<keyword evidence="2" id="KW-1185">Reference proteome</keyword>
<dbReference type="KEGG" id="tbd:Tbd_1466"/>
<dbReference type="PANTHER" id="PTHR43883">
    <property type="entry name" value="SLR0207 PROTEIN"/>
    <property type="match status" value="1"/>
</dbReference>
<gene>
    <name evidence="1" type="ordered locus">Tbd_1466</name>
</gene>
<organism evidence="1 2">
    <name type="scientific">Thiobacillus denitrificans (strain ATCC 25259 / T1)</name>
    <dbReference type="NCBI Taxonomy" id="292415"/>
    <lineage>
        <taxon>Bacteria</taxon>
        <taxon>Pseudomonadati</taxon>
        <taxon>Pseudomonadota</taxon>
        <taxon>Betaproteobacteria</taxon>
        <taxon>Nitrosomonadales</taxon>
        <taxon>Thiobacillaceae</taxon>
        <taxon>Thiobacillus</taxon>
    </lineage>
</organism>
<dbReference type="eggNOG" id="COG2187">
    <property type="taxonomic scope" value="Bacteria"/>
</dbReference>
<dbReference type="PANTHER" id="PTHR43883:SF1">
    <property type="entry name" value="GLUCONOKINASE"/>
    <property type="match status" value="1"/>
</dbReference>
<accession>Q3SIV6</accession>
<name>Q3SIV6_THIDA</name>
<dbReference type="AlphaFoldDB" id="Q3SIV6"/>
<dbReference type="RefSeq" id="WP_011311978.1">
    <property type="nucleotide sequence ID" value="NC_007404.1"/>
</dbReference>
<dbReference type="InterPro" id="IPR052732">
    <property type="entry name" value="Cell-binding_unc_protein"/>
</dbReference>
<evidence type="ECO:0000313" key="2">
    <source>
        <dbReference type="Proteomes" id="UP000008291"/>
    </source>
</evidence>
<dbReference type="STRING" id="292415.Tbd_1466"/>
<dbReference type="HOGENOM" id="CLU_026771_0_0_4"/>
<dbReference type="SUPFAM" id="SSF56112">
    <property type="entry name" value="Protein kinase-like (PK-like)"/>
    <property type="match status" value="1"/>
</dbReference>
<dbReference type="EMBL" id="CP000116">
    <property type="protein sequence ID" value="AAZ97419.1"/>
    <property type="molecule type" value="Genomic_DNA"/>
</dbReference>
<evidence type="ECO:0000313" key="1">
    <source>
        <dbReference type="EMBL" id="AAZ97419.1"/>
    </source>
</evidence>